<evidence type="ECO:0000313" key="3">
    <source>
        <dbReference type="Proteomes" id="UP000237144"/>
    </source>
</evidence>
<dbReference type="PANTHER" id="PTHR13282:SF6">
    <property type="entry name" value="PROTEIN FAM32A"/>
    <property type="match status" value="1"/>
</dbReference>
<sequence length="111" mass="12424">MPASDYQHRPGGSLKLKGGEETKKKKKSKSSSAQKARDEREGSAGASSSKLSVAHPYKTDAERRFEEVQRKRLLEKAAKQARKSHKDRVAEFNEKLENMSEHYDVPKVGPG</sequence>
<evidence type="ECO:0000313" key="2">
    <source>
        <dbReference type="EMBL" id="POY74127.1"/>
    </source>
</evidence>
<feature type="region of interest" description="Disordered" evidence="1">
    <location>
        <begin position="1"/>
        <end position="64"/>
    </location>
</feature>
<evidence type="ECO:0000256" key="1">
    <source>
        <dbReference type="SAM" id="MobiDB-lite"/>
    </source>
</evidence>
<dbReference type="Proteomes" id="UP000237144">
    <property type="component" value="Unassembled WGS sequence"/>
</dbReference>
<keyword evidence="3" id="KW-1185">Reference proteome</keyword>
<proteinExistence type="predicted"/>
<reference evidence="2 3" key="1">
    <citation type="journal article" date="2018" name="Front. Microbiol.">
        <title>Prospects for Fungal Bioremediation of Acidic Radioactive Waste Sites: Characterization and Genome Sequence of Rhodotorula taiwanensis MD1149.</title>
        <authorList>
            <person name="Tkavc R."/>
            <person name="Matrosova V.Y."/>
            <person name="Grichenko O.E."/>
            <person name="Gostincar C."/>
            <person name="Volpe R.P."/>
            <person name="Klimenkova P."/>
            <person name="Gaidamakova E.K."/>
            <person name="Zhou C.E."/>
            <person name="Stewart B.J."/>
            <person name="Lyman M.G."/>
            <person name="Malfatti S.A."/>
            <person name="Rubinfeld B."/>
            <person name="Courtot M."/>
            <person name="Singh J."/>
            <person name="Dalgard C.L."/>
            <person name="Hamilton T."/>
            <person name="Frey K.G."/>
            <person name="Gunde-Cimerman N."/>
            <person name="Dugan L."/>
            <person name="Daly M.J."/>
        </authorList>
    </citation>
    <scope>NUCLEOTIDE SEQUENCE [LARGE SCALE GENOMIC DNA]</scope>
    <source>
        <strain evidence="2 3">MD1149</strain>
    </source>
</reference>
<dbReference type="GO" id="GO:0005730">
    <property type="term" value="C:nucleolus"/>
    <property type="evidence" value="ECO:0007669"/>
    <property type="project" value="TreeGrafter"/>
</dbReference>
<name>A0A2S5BBH7_9BASI</name>
<protein>
    <recommendedName>
        <fullName evidence="4">Protein FAM32A</fullName>
    </recommendedName>
</protein>
<dbReference type="AlphaFoldDB" id="A0A2S5BBH7"/>
<evidence type="ECO:0008006" key="4">
    <source>
        <dbReference type="Google" id="ProtNLM"/>
    </source>
</evidence>
<accession>A0A2S5BBH7</accession>
<dbReference type="OrthoDB" id="205403at2759"/>
<dbReference type="STRING" id="741276.A0A2S5BBH7"/>
<dbReference type="InterPro" id="IPR013865">
    <property type="entry name" value="FAM32A"/>
</dbReference>
<comment type="caution">
    <text evidence="2">The sequence shown here is derived from an EMBL/GenBank/DDBJ whole genome shotgun (WGS) entry which is preliminary data.</text>
</comment>
<organism evidence="2 3">
    <name type="scientific">Rhodotorula taiwanensis</name>
    <dbReference type="NCBI Taxonomy" id="741276"/>
    <lineage>
        <taxon>Eukaryota</taxon>
        <taxon>Fungi</taxon>
        <taxon>Dikarya</taxon>
        <taxon>Basidiomycota</taxon>
        <taxon>Pucciniomycotina</taxon>
        <taxon>Microbotryomycetes</taxon>
        <taxon>Sporidiobolales</taxon>
        <taxon>Sporidiobolaceae</taxon>
        <taxon>Rhodotorula</taxon>
    </lineage>
</organism>
<gene>
    <name evidence="2" type="ORF">BMF94_2939</name>
</gene>
<dbReference type="Pfam" id="PF08555">
    <property type="entry name" value="FAM32A"/>
    <property type="match status" value="1"/>
</dbReference>
<dbReference type="EMBL" id="PJQD01000029">
    <property type="protein sequence ID" value="POY74127.1"/>
    <property type="molecule type" value="Genomic_DNA"/>
</dbReference>
<dbReference type="PANTHER" id="PTHR13282">
    <property type="entry name" value="PROTEIN FAM32A"/>
    <property type="match status" value="1"/>
</dbReference>